<reference evidence="2 3" key="1">
    <citation type="submission" date="2016-10" db="EMBL/GenBank/DDBJ databases">
        <authorList>
            <person name="de Groot N.N."/>
        </authorList>
    </citation>
    <scope>NUCLEOTIDE SEQUENCE [LARGE SCALE GENOMIC DNA]</scope>
    <source>
        <strain evidence="2 3">DSM 23609</strain>
    </source>
</reference>
<feature type="domain" description="Sulphur oxidation protein SoxZ" evidence="1">
    <location>
        <begin position="8"/>
        <end position="100"/>
    </location>
</feature>
<dbReference type="InterPro" id="IPR013783">
    <property type="entry name" value="Ig-like_fold"/>
</dbReference>
<dbReference type="Proteomes" id="UP000199771">
    <property type="component" value="Unassembled WGS sequence"/>
</dbReference>
<name>A0A1I2IU82_9GAMM</name>
<dbReference type="InterPro" id="IPR014756">
    <property type="entry name" value="Ig_E-set"/>
</dbReference>
<dbReference type="InterPro" id="IPR030995">
    <property type="entry name" value="SoxZ"/>
</dbReference>
<dbReference type="OrthoDB" id="9795530at2"/>
<evidence type="ECO:0000259" key="1">
    <source>
        <dbReference type="Pfam" id="PF08770"/>
    </source>
</evidence>
<evidence type="ECO:0000313" key="2">
    <source>
        <dbReference type="EMBL" id="SFF45854.1"/>
    </source>
</evidence>
<protein>
    <submittedName>
        <fullName evidence="2">Sulfur compound chelating protein SoxZ</fullName>
    </submittedName>
</protein>
<gene>
    <name evidence="2" type="ORF">SAMN04488120_104276</name>
</gene>
<evidence type="ECO:0000313" key="3">
    <source>
        <dbReference type="Proteomes" id="UP000199771"/>
    </source>
</evidence>
<dbReference type="RefSeq" id="WP_091532960.1">
    <property type="nucleotide sequence ID" value="NZ_FOOC01000004.1"/>
</dbReference>
<accession>A0A1I2IU82</accession>
<dbReference type="SUPFAM" id="SSF81296">
    <property type="entry name" value="E set domains"/>
    <property type="match status" value="1"/>
</dbReference>
<dbReference type="Gene3D" id="2.60.40.10">
    <property type="entry name" value="Immunoglobulins"/>
    <property type="match status" value="1"/>
</dbReference>
<sequence>MADPMRIRATMVDNKVDVKILMAHPMETGQRKNPDGTLVPAHYIDTVTVTCKGKTVLMAEWGPSVSRNPYLAFRFTGAAKGDTISVTWKDNHGDTRTDEAAIA</sequence>
<dbReference type="STRING" id="1076937.SAMN04488120_104276"/>
<organism evidence="2 3">
    <name type="scientific">Fontimonas thermophila</name>
    <dbReference type="NCBI Taxonomy" id="1076937"/>
    <lineage>
        <taxon>Bacteria</taxon>
        <taxon>Pseudomonadati</taxon>
        <taxon>Pseudomonadota</taxon>
        <taxon>Gammaproteobacteria</taxon>
        <taxon>Nevskiales</taxon>
        <taxon>Nevskiaceae</taxon>
        <taxon>Fontimonas</taxon>
    </lineage>
</organism>
<dbReference type="InterPro" id="IPR014880">
    <property type="entry name" value="SoxZ_dom"/>
</dbReference>
<dbReference type="EMBL" id="FOOC01000004">
    <property type="protein sequence ID" value="SFF45854.1"/>
    <property type="molecule type" value="Genomic_DNA"/>
</dbReference>
<proteinExistence type="predicted"/>
<dbReference type="Pfam" id="PF08770">
    <property type="entry name" value="SoxZ"/>
    <property type="match status" value="1"/>
</dbReference>
<dbReference type="NCBIfam" id="TIGR04490">
    <property type="entry name" value="SoxZ_true"/>
    <property type="match status" value="1"/>
</dbReference>
<dbReference type="AlphaFoldDB" id="A0A1I2IU82"/>
<keyword evidence="3" id="KW-1185">Reference proteome</keyword>